<evidence type="ECO:0000256" key="1">
    <source>
        <dbReference type="ARBA" id="ARBA00001917"/>
    </source>
</evidence>
<dbReference type="EMBL" id="JACHCC010000008">
    <property type="protein sequence ID" value="MBB6501026.1"/>
    <property type="molecule type" value="Genomic_DNA"/>
</dbReference>
<organism evidence="5 6">
    <name type="scientific">Pedobacter cryoconitis</name>
    <dbReference type="NCBI Taxonomy" id="188932"/>
    <lineage>
        <taxon>Bacteria</taxon>
        <taxon>Pseudomonadati</taxon>
        <taxon>Bacteroidota</taxon>
        <taxon>Sphingobacteriia</taxon>
        <taxon>Sphingobacteriales</taxon>
        <taxon>Sphingobacteriaceae</taxon>
        <taxon>Pedobacter</taxon>
    </lineage>
</organism>
<dbReference type="FunFam" id="3.20.20.70:FF:000059">
    <property type="entry name" value="N-ethylmaleimide reductase, FMN-linked"/>
    <property type="match status" value="1"/>
</dbReference>
<protein>
    <submittedName>
        <fullName evidence="5">N-ethylmaleimide reductase</fullName>
        <ecNumber evidence="5">1.-.-.-</ecNumber>
    </submittedName>
</protein>
<dbReference type="AlphaFoldDB" id="A0A7X0J7D2"/>
<dbReference type="GO" id="GO:0005829">
    <property type="term" value="C:cytosol"/>
    <property type="evidence" value="ECO:0007669"/>
    <property type="project" value="TreeGrafter"/>
</dbReference>
<dbReference type="GO" id="GO:0010181">
    <property type="term" value="F:FMN binding"/>
    <property type="evidence" value="ECO:0007669"/>
    <property type="project" value="InterPro"/>
</dbReference>
<dbReference type="PANTHER" id="PTHR22893:SF91">
    <property type="entry name" value="NADPH DEHYDROGENASE 2-RELATED"/>
    <property type="match status" value="1"/>
</dbReference>
<sequence>MTTLFDSLKIGKVELRNRMVMAPMTRGRADNAGTQPDIVGEYYAQRASAGLLITEAVCISPMAKSGSNLPGIYTAEQLRSWKAVTAEVHKKGGKIFMQLIHTGRMAMPDFLPENALPVSASAIPAKGQSYTPQGMKDLVTPRALTTNEIRHIIKDFAVAAKNAIDCDFDGVELHAAYGYLIHQFLGTNSNLRTDEYGGNEENRARFLLECADAIIAVIGADRMGIRISPGDPLHDMEDANAEEFYPYIINKLNNRNLAYLHVAFASERLTNAELHGLLRQAYKGVYLANGGFTKESGENLLAKGGADAIVYGKLFLANPDLPERFAKNAGLNIPDPSTFYMTGKQGYTDYPYLG</sequence>
<dbReference type="InterPro" id="IPR045247">
    <property type="entry name" value="Oye-like"/>
</dbReference>
<comment type="similarity">
    <text evidence="2">Belongs to the NADH:flavin oxidoreductase/NADH oxidase family.</text>
</comment>
<dbReference type="InterPro" id="IPR001155">
    <property type="entry name" value="OxRdtase_FMN_N"/>
</dbReference>
<accession>A0A7X0J7D2</accession>
<feature type="domain" description="NADH:flavin oxidoreductase/NADH oxidase N-terminal" evidence="4">
    <location>
        <begin position="4"/>
        <end position="329"/>
    </location>
</feature>
<keyword evidence="3 5" id="KW-0560">Oxidoreductase</keyword>
<dbReference type="Proteomes" id="UP000521017">
    <property type="component" value="Unassembled WGS sequence"/>
</dbReference>
<dbReference type="InterPro" id="IPR013785">
    <property type="entry name" value="Aldolase_TIM"/>
</dbReference>
<evidence type="ECO:0000256" key="3">
    <source>
        <dbReference type="ARBA" id="ARBA00023002"/>
    </source>
</evidence>
<dbReference type="Gene3D" id="3.20.20.70">
    <property type="entry name" value="Aldolase class I"/>
    <property type="match status" value="1"/>
</dbReference>
<gene>
    <name evidence="5" type="ORF">HDF25_003189</name>
</gene>
<name>A0A7X0J7D2_9SPHI</name>
<evidence type="ECO:0000313" key="6">
    <source>
        <dbReference type="Proteomes" id="UP000521017"/>
    </source>
</evidence>
<reference evidence="5 6" key="1">
    <citation type="submission" date="2020-08" db="EMBL/GenBank/DDBJ databases">
        <title>Genomic Encyclopedia of Type Strains, Phase IV (KMG-V): Genome sequencing to study the core and pangenomes of soil and plant-associated prokaryotes.</title>
        <authorList>
            <person name="Whitman W."/>
        </authorList>
    </citation>
    <scope>NUCLEOTIDE SEQUENCE [LARGE SCALE GENOMIC DNA]</scope>
    <source>
        <strain evidence="5 6">M2T3</strain>
    </source>
</reference>
<dbReference type="RefSeq" id="WP_184626384.1">
    <property type="nucleotide sequence ID" value="NZ_JACHCC010000008.1"/>
</dbReference>
<dbReference type="PANTHER" id="PTHR22893">
    <property type="entry name" value="NADH OXIDOREDUCTASE-RELATED"/>
    <property type="match status" value="1"/>
</dbReference>
<dbReference type="CDD" id="cd02933">
    <property type="entry name" value="OYE_like_FMN"/>
    <property type="match status" value="1"/>
</dbReference>
<evidence type="ECO:0000256" key="2">
    <source>
        <dbReference type="ARBA" id="ARBA00005979"/>
    </source>
</evidence>
<dbReference type="GO" id="GO:0016628">
    <property type="term" value="F:oxidoreductase activity, acting on the CH-CH group of donors, NAD or NADP as acceptor"/>
    <property type="evidence" value="ECO:0007669"/>
    <property type="project" value="UniProtKB-ARBA"/>
</dbReference>
<evidence type="ECO:0000313" key="5">
    <source>
        <dbReference type="EMBL" id="MBB6501026.1"/>
    </source>
</evidence>
<comment type="cofactor">
    <cofactor evidence="1">
        <name>FMN</name>
        <dbReference type="ChEBI" id="CHEBI:58210"/>
    </cofactor>
</comment>
<evidence type="ECO:0000259" key="4">
    <source>
        <dbReference type="Pfam" id="PF00724"/>
    </source>
</evidence>
<dbReference type="SUPFAM" id="SSF51395">
    <property type="entry name" value="FMN-linked oxidoreductases"/>
    <property type="match status" value="1"/>
</dbReference>
<dbReference type="EC" id="1.-.-.-" evidence="5"/>
<comment type="caution">
    <text evidence="5">The sequence shown here is derived from an EMBL/GenBank/DDBJ whole genome shotgun (WGS) entry which is preliminary data.</text>
</comment>
<dbReference type="Pfam" id="PF00724">
    <property type="entry name" value="Oxidored_FMN"/>
    <property type="match status" value="1"/>
</dbReference>
<proteinExistence type="inferred from homology"/>